<comment type="caution">
    <text evidence="3">The sequence shown here is derived from an EMBL/GenBank/DDBJ whole genome shotgun (WGS) entry which is preliminary data.</text>
</comment>
<accession>A0ABU0YIV3</accession>
<dbReference type="RefSeq" id="WP_379953989.1">
    <property type="nucleotide sequence ID" value="NZ_JAUYVI010000001.1"/>
</dbReference>
<evidence type="ECO:0000313" key="3">
    <source>
        <dbReference type="EMBL" id="MDQ7246598.1"/>
    </source>
</evidence>
<organism evidence="3 4">
    <name type="scientific">Dongia sedimenti</name>
    <dbReference type="NCBI Taxonomy" id="3064282"/>
    <lineage>
        <taxon>Bacteria</taxon>
        <taxon>Pseudomonadati</taxon>
        <taxon>Pseudomonadota</taxon>
        <taxon>Alphaproteobacteria</taxon>
        <taxon>Rhodospirillales</taxon>
        <taxon>Dongiaceae</taxon>
        <taxon>Dongia</taxon>
    </lineage>
</organism>
<dbReference type="Proteomes" id="UP001230156">
    <property type="component" value="Unassembled WGS sequence"/>
</dbReference>
<gene>
    <name evidence="3" type="ORF">Q8A70_02925</name>
</gene>
<proteinExistence type="inferred from homology"/>
<comment type="similarity">
    <text evidence="1">Belongs to the LDH2/MDH2 oxidoreductase family.</text>
</comment>
<dbReference type="InterPro" id="IPR043144">
    <property type="entry name" value="Mal/L-sulf/L-lact_DH-like_ah"/>
</dbReference>
<keyword evidence="4" id="KW-1185">Reference proteome</keyword>
<dbReference type="InterPro" id="IPR003767">
    <property type="entry name" value="Malate/L-lactate_DH-like"/>
</dbReference>
<dbReference type="SUPFAM" id="SSF89733">
    <property type="entry name" value="L-sulfolactate dehydrogenase-like"/>
    <property type="match status" value="1"/>
</dbReference>
<name>A0ABU0YIV3_9PROT</name>
<dbReference type="EMBL" id="JAUYVI010000001">
    <property type="protein sequence ID" value="MDQ7246598.1"/>
    <property type="molecule type" value="Genomic_DNA"/>
</dbReference>
<dbReference type="InterPro" id="IPR036111">
    <property type="entry name" value="Mal/L-sulfo/L-lacto_DH-like_sf"/>
</dbReference>
<dbReference type="Gene3D" id="1.10.1530.10">
    <property type="match status" value="1"/>
</dbReference>
<evidence type="ECO:0000256" key="1">
    <source>
        <dbReference type="ARBA" id="ARBA00006056"/>
    </source>
</evidence>
<dbReference type="Gene3D" id="3.30.1370.60">
    <property type="entry name" value="Hypothetical oxidoreductase yiak, domain 2"/>
    <property type="match status" value="1"/>
</dbReference>
<dbReference type="PANTHER" id="PTHR11091:SF0">
    <property type="entry name" value="MALATE DEHYDROGENASE"/>
    <property type="match status" value="1"/>
</dbReference>
<evidence type="ECO:0000256" key="2">
    <source>
        <dbReference type="ARBA" id="ARBA00023002"/>
    </source>
</evidence>
<dbReference type="Pfam" id="PF02615">
    <property type="entry name" value="Ldh_2"/>
    <property type="match status" value="1"/>
</dbReference>
<sequence>MPPRYTPAALRAFTTALLTKAGVPEEAAVSTARGLVEADLYGHTTHGLAQLAGYIEEIENGAMTAQGRPEVVADHGAVACWDAKRLPGLWTTALAVTEAVARAEKFGIAAIALRRSHHIACLAAFLEEPARQGYLILVLSSDPAESRVAPFGGITPVLMPDPIAAGIPRRPDPILIDVSTSITTMGMVGRSRNEGRKLGGLWLQDADGRATDDPNVIGNGGALLPVGGQDHGHKGFGLGLLVEALTQGLGGYGRADKPTDWGAAVTVLAIAPQHFAGEQEFLRQMDFTAELCLAAKPRDPDAPVRLPGQLAVAKKRQAEREGVALHPGIAEKLAALAEKFGIAPPEAA</sequence>
<keyword evidence="2" id="KW-0560">Oxidoreductase</keyword>
<evidence type="ECO:0000313" key="4">
    <source>
        <dbReference type="Proteomes" id="UP001230156"/>
    </source>
</evidence>
<dbReference type="PANTHER" id="PTHR11091">
    <property type="entry name" value="OXIDOREDUCTASE-RELATED"/>
    <property type="match status" value="1"/>
</dbReference>
<reference evidence="4" key="1">
    <citation type="submission" date="2023-08" db="EMBL/GenBank/DDBJ databases">
        <title>Rhodospirillaceae gen. nov., a novel taxon isolated from the Yangtze River Yuezi River estuary sludge.</title>
        <authorList>
            <person name="Ruan L."/>
        </authorList>
    </citation>
    <scope>NUCLEOTIDE SEQUENCE [LARGE SCALE GENOMIC DNA]</scope>
    <source>
        <strain evidence="4">R-7</strain>
    </source>
</reference>
<dbReference type="InterPro" id="IPR043143">
    <property type="entry name" value="Mal/L-sulf/L-lact_DH-like_NADP"/>
</dbReference>
<protein>
    <submittedName>
        <fullName evidence="3">Ldh family oxidoreductase</fullName>
    </submittedName>
</protein>